<dbReference type="AlphaFoldDB" id="A0AAD5RBA0"/>
<gene>
    <name evidence="1" type="ORF">KIN20_033865</name>
</gene>
<evidence type="ECO:0000313" key="1">
    <source>
        <dbReference type="EMBL" id="KAJ1371834.1"/>
    </source>
</evidence>
<accession>A0AAD5RBA0</accession>
<evidence type="ECO:0000313" key="2">
    <source>
        <dbReference type="Proteomes" id="UP001196413"/>
    </source>
</evidence>
<organism evidence="1 2">
    <name type="scientific">Parelaphostrongylus tenuis</name>
    <name type="common">Meningeal worm</name>
    <dbReference type="NCBI Taxonomy" id="148309"/>
    <lineage>
        <taxon>Eukaryota</taxon>
        <taxon>Metazoa</taxon>
        <taxon>Ecdysozoa</taxon>
        <taxon>Nematoda</taxon>
        <taxon>Chromadorea</taxon>
        <taxon>Rhabditida</taxon>
        <taxon>Rhabditina</taxon>
        <taxon>Rhabditomorpha</taxon>
        <taxon>Strongyloidea</taxon>
        <taxon>Metastrongylidae</taxon>
        <taxon>Parelaphostrongylus</taxon>
    </lineage>
</organism>
<name>A0AAD5RBA0_PARTN</name>
<reference evidence="1" key="1">
    <citation type="submission" date="2021-06" db="EMBL/GenBank/DDBJ databases">
        <title>Parelaphostrongylus tenuis whole genome reference sequence.</title>
        <authorList>
            <person name="Garwood T.J."/>
            <person name="Larsen P.A."/>
            <person name="Fountain-Jones N.M."/>
            <person name="Garbe J.R."/>
            <person name="Macchietto M.G."/>
            <person name="Kania S.A."/>
            <person name="Gerhold R.W."/>
            <person name="Richards J.E."/>
            <person name="Wolf T.M."/>
        </authorList>
    </citation>
    <scope>NUCLEOTIDE SEQUENCE</scope>
    <source>
        <strain evidence="1">MNPRO001-30</strain>
        <tissue evidence="1">Meninges</tissue>
    </source>
</reference>
<proteinExistence type="predicted"/>
<sequence length="135" mass="15483">MKGEEVQACLEFVRIRLPDGELGPVPKFGGVFRLFMSLRCDVTVRDWCQSMVPRDIMSMSVEWRNSVCITLFALRKLCIYPVPAISPSEVERFGRIFRLCDGTRALEDLAAIYDLMPDELYHMLNVSGKSRFISK</sequence>
<dbReference type="EMBL" id="JAHQIW010007049">
    <property type="protein sequence ID" value="KAJ1371834.1"/>
    <property type="molecule type" value="Genomic_DNA"/>
</dbReference>
<keyword evidence="2" id="KW-1185">Reference proteome</keyword>
<dbReference type="Proteomes" id="UP001196413">
    <property type="component" value="Unassembled WGS sequence"/>
</dbReference>
<comment type="caution">
    <text evidence="1">The sequence shown here is derived from an EMBL/GenBank/DDBJ whole genome shotgun (WGS) entry which is preliminary data.</text>
</comment>
<protein>
    <submittedName>
        <fullName evidence="1">Uncharacterized protein</fullName>
    </submittedName>
</protein>